<dbReference type="Pfam" id="PF05773">
    <property type="entry name" value="RWD"/>
    <property type="match status" value="1"/>
</dbReference>
<accession>B7FWY0</accession>
<dbReference type="PROSITE" id="PS50908">
    <property type="entry name" value="RWD"/>
    <property type="match status" value="1"/>
</dbReference>
<evidence type="ECO:0000313" key="5">
    <source>
        <dbReference type="Proteomes" id="UP000000759"/>
    </source>
</evidence>
<gene>
    <name evidence="4" type="ORF">PHATRDRAFT_45236</name>
</gene>
<dbReference type="SUPFAM" id="SSF54495">
    <property type="entry name" value="UBC-like"/>
    <property type="match status" value="1"/>
</dbReference>
<dbReference type="AlphaFoldDB" id="B7FWY0"/>
<dbReference type="CDD" id="cd23823">
    <property type="entry name" value="RWD_GCN2"/>
    <property type="match status" value="1"/>
</dbReference>
<dbReference type="PaxDb" id="2850-Phatr45236"/>
<feature type="domain" description="RWD" evidence="3">
    <location>
        <begin position="10"/>
        <end position="118"/>
    </location>
</feature>
<dbReference type="Gene3D" id="3.10.110.10">
    <property type="entry name" value="Ubiquitin Conjugating Enzyme"/>
    <property type="match status" value="1"/>
</dbReference>
<keyword evidence="1" id="KW-0175">Coiled coil</keyword>
<evidence type="ECO:0000256" key="1">
    <source>
        <dbReference type="SAM" id="Coils"/>
    </source>
</evidence>
<reference evidence="5" key="2">
    <citation type="submission" date="2008-08" db="EMBL/GenBank/DDBJ databases">
        <authorList>
            <consortium name="Diatom Consortium"/>
            <person name="Grigoriev I."/>
            <person name="Grimwood J."/>
            <person name="Kuo A."/>
            <person name="Otillar R.P."/>
            <person name="Salamov A."/>
            <person name="Detter J.C."/>
            <person name="Lindquist E."/>
            <person name="Shapiro H."/>
            <person name="Lucas S."/>
            <person name="Glavina del Rio T."/>
            <person name="Pitluck S."/>
            <person name="Rokhsar D."/>
            <person name="Bowler C."/>
        </authorList>
    </citation>
    <scope>GENOME REANNOTATION</scope>
    <source>
        <strain evidence="5">CCAP 1055/1</strain>
    </source>
</reference>
<dbReference type="KEGG" id="pti:PHATRDRAFT_45236"/>
<name>B7FWY0_PHATC</name>
<dbReference type="InParanoid" id="B7FWY0"/>
<dbReference type="Proteomes" id="UP000000759">
    <property type="component" value="Chromosome 6"/>
</dbReference>
<dbReference type="EMBL" id="CM000609">
    <property type="protein sequence ID" value="EEC49281.1"/>
    <property type="molecule type" value="Genomic_DNA"/>
</dbReference>
<dbReference type="RefSeq" id="XP_002179458.1">
    <property type="nucleotide sequence ID" value="XM_002179422.1"/>
</dbReference>
<protein>
    <recommendedName>
        <fullName evidence="3">RWD domain-containing protein</fullName>
    </recommendedName>
</protein>
<evidence type="ECO:0000259" key="3">
    <source>
        <dbReference type="PROSITE" id="PS50908"/>
    </source>
</evidence>
<dbReference type="OrthoDB" id="277175at2759"/>
<dbReference type="HOGENOM" id="CLU_938393_0_0_1"/>
<feature type="compositionally biased region" description="Acidic residues" evidence="2">
    <location>
        <begin position="250"/>
        <end position="286"/>
    </location>
</feature>
<dbReference type="SMART" id="SM00591">
    <property type="entry name" value="RWD"/>
    <property type="match status" value="1"/>
</dbReference>
<dbReference type="InterPro" id="IPR006575">
    <property type="entry name" value="RWD_dom"/>
</dbReference>
<feature type="region of interest" description="Disordered" evidence="2">
    <location>
        <begin position="202"/>
        <end position="286"/>
    </location>
</feature>
<evidence type="ECO:0000256" key="2">
    <source>
        <dbReference type="SAM" id="MobiDB-lite"/>
    </source>
</evidence>
<reference evidence="4 5" key="1">
    <citation type="journal article" date="2008" name="Nature">
        <title>The Phaeodactylum genome reveals the evolutionary history of diatom genomes.</title>
        <authorList>
            <person name="Bowler C."/>
            <person name="Allen A.E."/>
            <person name="Badger J.H."/>
            <person name="Grimwood J."/>
            <person name="Jabbari K."/>
            <person name="Kuo A."/>
            <person name="Maheswari U."/>
            <person name="Martens C."/>
            <person name="Maumus F."/>
            <person name="Otillar R.P."/>
            <person name="Rayko E."/>
            <person name="Salamov A."/>
            <person name="Vandepoele K."/>
            <person name="Beszteri B."/>
            <person name="Gruber A."/>
            <person name="Heijde M."/>
            <person name="Katinka M."/>
            <person name="Mock T."/>
            <person name="Valentin K."/>
            <person name="Verret F."/>
            <person name="Berges J.A."/>
            <person name="Brownlee C."/>
            <person name="Cadoret J.P."/>
            <person name="Chiovitti A."/>
            <person name="Choi C.J."/>
            <person name="Coesel S."/>
            <person name="De Martino A."/>
            <person name="Detter J.C."/>
            <person name="Durkin C."/>
            <person name="Falciatore A."/>
            <person name="Fournet J."/>
            <person name="Haruta M."/>
            <person name="Huysman M.J."/>
            <person name="Jenkins B.D."/>
            <person name="Jiroutova K."/>
            <person name="Jorgensen R.E."/>
            <person name="Joubert Y."/>
            <person name="Kaplan A."/>
            <person name="Kroger N."/>
            <person name="Kroth P.G."/>
            <person name="La Roche J."/>
            <person name="Lindquist E."/>
            <person name="Lommer M."/>
            <person name="Martin-Jezequel V."/>
            <person name="Lopez P.J."/>
            <person name="Lucas S."/>
            <person name="Mangogna M."/>
            <person name="McGinnis K."/>
            <person name="Medlin L.K."/>
            <person name="Montsant A."/>
            <person name="Oudot-Le Secq M.P."/>
            <person name="Napoli C."/>
            <person name="Obornik M."/>
            <person name="Parker M.S."/>
            <person name="Petit J.L."/>
            <person name="Porcel B.M."/>
            <person name="Poulsen N."/>
            <person name="Robison M."/>
            <person name="Rychlewski L."/>
            <person name="Rynearson T.A."/>
            <person name="Schmutz J."/>
            <person name="Shapiro H."/>
            <person name="Siaut M."/>
            <person name="Stanley M."/>
            <person name="Sussman M.R."/>
            <person name="Taylor A.R."/>
            <person name="Vardi A."/>
            <person name="von Dassow P."/>
            <person name="Vyverman W."/>
            <person name="Willis A."/>
            <person name="Wyrwicz L.S."/>
            <person name="Rokhsar D.S."/>
            <person name="Weissenbach J."/>
            <person name="Armbrust E.V."/>
            <person name="Green B.R."/>
            <person name="Van de Peer Y."/>
            <person name="Grigoriev I.V."/>
        </authorList>
    </citation>
    <scope>NUCLEOTIDE SEQUENCE [LARGE SCALE GENOMIC DNA]</scope>
    <source>
        <strain evidence="4 5">CCAP 1055/1</strain>
    </source>
</reference>
<dbReference type="STRING" id="556484.B7FWY0"/>
<proteinExistence type="predicted"/>
<feature type="coiled-coil region" evidence="1">
    <location>
        <begin position="145"/>
        <end position="172"/>
    </location>
</feature>
<dbReference type="PANTHER" id="PTHR12292">
    <property type="entry name" value="RWD DOMAIN-CONTAINING PROTEIN"/>
    <property type="match status" value="1"/>
</dbReference>
<dbReference type="OMA" id="CERIKEW"/>
<dbReference type="eggNOG" id="ENOG502SN6F">
    <property type="taxonomic scope" value="Eukaryota"/>
</dbReference>
<feature type="compositionally biased region" description="Basic and acidic residues" evidence="2">
    <location>
        <begin position="207"/>
        <end position="222"/>
    </location>
</feature>
<organism evidence="4 5">
    <name type="scientific">Phaeodactylum tricornutum (strain CCAP 1055/1)</name>
    <dbReference type="NCBI Taxonomy" id="556484"/>
    <lineage>
        <taxon>Eukaryota</taxon>
        <taxon>Sar</taxon>
        <taxon>Stramenopiles</taxon>
        <taxon>Ochrophyta</taxon>
        <taxon>Bacillariophyta</taxon>
        <taxon>Bacillariophyceae</taxon>
        <taxon>Bacillariophycidae</taxon>
        <taxon>Naviculales</taxon>
        <taxon>Phaeodactylaceae</taxon>
        <taxon>Phaeodactylum</taxon>
    </lineage>
</organism>
<evidence type="ECO:0000313" key="4">
    <source>
        <dbReference type="EMBL" id="EEC49281.1"/>
    </source>
</evidence>
<dbReference type="InterPro" id="IPR040213">
    <property type="entry name" value="GIR2-like"/>
</dbReference>
<dbReference type="GeneID" id="7200111"/>
<sequence>MADHAEEQEMEVEALEAIYDTHFEKVASSKWSLDIYPESGDPSDLDELNHVAVRLLIDLPADYPELSVPSLQVEIIKGLADEHKDELEALAFEAAASLEGTPSIFAVAEILREWLVDNNQKGLDDVSMHAQMMRKKKQGEKAEQKAQETFEAQVALEEITQAEQEELEVRKRREEGTPCNMENFLAWRARFEAEMAAEKENEVEDTDAIKKSNKKKEVDKTGRITGRQHFADQSTNLEALEAAAEQAERDPDEDLDDVDEELFDDDVDLDDLDFNSEDEEDGEVDI</sequence>
<keyword evidence="5" id="KW-1185">Reference proteome</keyword>
<dbReference type="InterPro" id="IPR016135">
    <property type="entry name" value="UBQ-conjugating_enzyme/RWD"/>
</dbReference>